<dbReference type="Proteomes" id="UP000305874">
    <property type="component" value="Unassembled WGS sequence"/>
</dbReference>
<organism evidence="1 2">
    <name type="scientific">Pseudoalteromonas ruthenica</name>
    <dbReference type="NCBI Taxonomy" id="151081"/>
    <lineage>
        <taxon>Bacteria</taxon>
        <taxon>Pseudomonadati</taxon>
        <taxon>Pseudomonadota</taxon>
        <taxon>Gammaproteobacteria</taxon>
        <taxon>Alteromonadales</taxon>
        <taxon>Pseudoalteromonadaceae</taxon>
        <taxon>Pseudoalteromonas</taxon>
    </lineage>
</organism>
<sequence length="120" mass="14471">MPQISLEFLGAQLRRLSRCQRGQAPNLVAQFIETGLHWARYYGARQMYLLQELYLRRTFYQLVNIICDPLLEQQVRRQSLCQLHKPQLALQRFYRQQQGMHKYRALSQEARVLCHEFNPY</sequence>
<protein>
    <submittedName>
        <fullName evidence="1">Uncharacterized protein</fullName>
    </submittedName>
</protein>
<reference evidence="1 2" key="1">
    <citation type="submission" date="2017-12" db="EMBL/GenBank/DDBJ databases">
        <authorList>
            <person name="Paulsen S."/>
            <person name="Gram L.K."/>
        </authorList>
    </citation>
    <scope>NUCLEOTIDE SEQUENCE [LARGE SCALE GENOMIC DNA]</scope>
    <source>
        <strain evidence="1 2">S2897</strain>
    </source>
</reference>
<dbReference type="RefSeq" id="WP_138549029.1">
    <property type="nucleotide sequence ID" value="NZ_PNBS01000032.1"/>
</dbReference>
<reference evidence="2" key="2">
    <citation type="submission" date="2019-06" db="EMBL/GenBank/DDBJ databases">
        <title>Co-occurence of chitin degradation, pigmentation and bioactivity in marine Pseudoalteromonas.</title>
        <authorList>
            <person name="Sonnenschein E.C."/>
            <person name="Bech P.K."/>
        </authorList>
    </citation>
    <scope>NUCLEOTIDE SEQUENCE [LARGE SCALE GENOMIC DNA]</scope>
    <source>
        <strain evidence="2">S2897</strain>
    </source>
</reference>
<dbReference type="EMBL" id="PNCG01000023">
    <property type="protein sequence ID" value="TMP85557.1"/>
    <property type="molecule type" value="Genomic_DNA"/>
</dbReference>
<evidence type="ECO:0000313" key="1">
    <source>
        <dbReference type="EMBL" id="TMP85557.1"/>
    </source>
</evidence>
<gene>
    <name evidence="1" type="ORF">CWC05_17850</name>
</gene>
<proteinExistence type="predicted"/>
<accession>A0A5S3Z1S5</accession>
<evidence type="ECO:0000313" key="2">
    <source>
        <dbReference type="Proteomes" id="UP000305874"/>
    </source>
</evidence>
<dbReference type="AlphaFoldDB" id="A0A5S3Z1S5"/>
<comment type="caution">
    <text evidence="1">The sequence shown here is derived from an EMBL/GenBank/DDBJ whole genome shotgun (WGS) entry which is preliminary data.</text>
</comment>
<dbReference type="STRING" id="151081.TW72_16195"/>
<name>A0A5S3Z1S5_9GAMM</name>